<dbReference type="Pfam" id="PF10551">
    <property type="entry name" value="MULE"/>
    <property type="match status" value="1"/>
</dbReference>
<comment type="caution">
    <text evidence="2">The sequence shown here is derived from an EMBL/GenBank/DDBJ whole genome shotgun (WGS) entry which is preliminary data.</text>
</comment>
<proteinExistence type="predicted"/>
<evidence type="ECO:0000313" key="2">
    <source>
        <dbReference type="EMBL" id="KNC30291.1"/>
    </source>
</evidence>
<evidence type="ECO:0000259" key="1">
    <source>
        <dbReference type="Pfam" id="PF10551"/>
    </source>
</evidence>
<sequence length="216" mass="25455">MTLITMDRWHICETCLYQTIYKNVKKFECWRKDCKARVNYMPNGRCEPTRNKVPHNHAHEEEEYKKLCALNMINSESTNIAGTLGGELSAISTVRTAFRNVSKILQNETKENTVNARRTYLMDATFKIVPRGCFNQLLIIYIEYFDEVFPIFFILMDKKTKKAYEGVFQYIKHNIFDMDPAVFITDYKHALRNSLRTVFPNARNSRDNKQSLLLRD</sequence>
<dbReference type="AlphaFoldDB" id="A0A0L0CDG9"/>
<gene>
    <name evidence="2" type="ORF">FF38_08003</name>
</gene>
<organism evidence="2 3">
    <name type="scientific">Lucilia cuprina</name>
    <name type="common">Green bottle fly</name>
    <name type="synonym">Australian sheep blowfly</name>
    <dbReference type="NCBI Taxonomy" id="7375"/>
    <lineage>
        <taxon>Eukaryota</taxon>
        <taxon>Metazoa</taxon>
        <taxon>Ecdysozoa</taxon>
        <taxon>Arthropoda</taxon>
        <taxon>Hexapoda</taxon>
        <taxon>Insecta</taxon>
        <taxon>Pterygota</taxon>
        <taxon>Neoptera</taxon>
        <taxon>Endopterygota</taxon>
        <taxon>Diptera</taxon>
        <taxon>Brachycera</taxon>
        <taxon>Muscomorpha</taxon>
        <taxon>Oestroidea</taxon>
        <taxon>Calliphoridae</taxon>
        <taxon>Luciliinae</taxon>
        <taxon>Lucilia</taxon>
    </lineage>
</organism>
<reference evidence="2 3" key="1">
    <citation type="journal article" date="2015" name="Nat. Commun.">
        <title>Lucilia cuprina genome unlocks parasitic fly biology to underpin future interventions.</title>
        <authorList>
            <person name="Anstead C.A."/>
            <person name="Korhonen P.K."/>
            <person name="Young N.D."/>
            <person name="Hall R.S."/>
            <person name="Jex A.R."/>
            <person name="Murali S.C."/>
            <person name="Hughes D.S."/>
            <person name="Lee S.F."/>
            <person name="Perry T."/>
            <person name="Stroehlein A.J."/>
            <person name="Ansell B.R."/>
            <person name="Breugelmans B."/>
            <person name="Hofmann A."/>
            <person name="Qu J."/>
            <person name="Dugan S."/>
            <person name="Lee S.L."/>
            <person name="Chao H."/>
            <person name="Dinh H."/>
            <person name="Han Y."/>
            <person name="Doddapaneni H.V."/>
            <person name="Worley K.C."/>
            <person name="Muzny D.M."/>
            <person name="Ioannidis P."/>
            <person name="Waterhouse R.M."/>
            <person name="Zdobnov E.M."/>
            <person name="James P.J."/>
            <person name="Bagnall N.H."/>
            <person name="Kotze A.C."/>
            <person name="Gibbs R.A."/>
            <person name="Richards S."/>
            <person name="Batterham P."/>
            <person name="Gasser R.B."/>
        </authorList>
    </citation>
    <scope>NUCLEOTIDE SEQUENCE [LARGE SCALE GENOMIC DNA]</scope>
    <source>
        <strain evidence="2 3">LS</strain>
        <tissue evidence="2">Full body</tissue>
    </source>
</reference>
<dbReference type="STRING" id="7375.A0A0L0CDG9"/>
<protein>
    <recommendedName>
        <fullName evidence="1">MULE transposase domain-containing protein</fullName>
    </recommendedName>
</protein>
<dbReference type="Proteomes" id="UP000037069">
    <property type="component" value="Unassembled WGS sequence"/>
</dbReference>
<name>A0A0L0CDG9_LUCCU</name>
<dbReference type="OrthoDB" id="8047332at2759"/>
<keyword evidence="3" id="KW-1185">Reference proteome</keyword>
<feature type="domain" description="MULE transposase" evidence="1">
    <location>
        <begin position="121"/>
        <end position="204"/>
    </location>
</feature>
<evidence type="ECO:0000313" key="3">
    <source>
        <dbReference type="Proteomes" id="UP000037069"/>
    </source>
</evidence>
<dbReference type="InterPro" id="IPR018289">
    <property type="entry name" value="MULE_transposase_dom"/>
</dbReference>
<dbReference type="EMBL" id="JRES01000544">
    <property type="protein sequence ID" value="KNC30291.1"/>
    <property type="molecule type" value="Genomic_DNA"/>
</dbReference>
<accession>A0A0L0CDG9</accession>